<dbReference type="SUPFAM" id="SSF52540">
    <property type="entry name" value="P-loop containing nucleoside triphosphate hydrolases"/>
    <property type="match status" value="1"/>
</dbReference>
<evidence type="ECO:0008006" key="9">
    <source>
        <dbReference type="Google" id="ProtNLM"/>
    </source>
</evidence>
<dbReference type="InterPro" id="IPR054471">
    <property type="entry name" value="GPIID_WHD"/>
</dbReference>
<sequence length="1341" mass="149754">MASRNDYIVGWVCALPLVATAAEAMLDSVHPDGPLDLDITDDIKFVFGRLNGYDIVLAYPSPTNQGIGSAVETVEQVRLAFRSIRFILLIGLGGGVPHTKENISLGDVVVGRPEPGRSGLVLYEGGQVHWNSDDAGNGRSKDSSGKPSSSLLTATRKVEMNSILGNSHMRTYMSTIIDKQPTIFAPPELQKGSTAGANDGDRDVKSSVDRGEWNGRHTNTWQASTDRLPKVHYGLVASCQHQLRDPKTRDSLAADHGILCFETEAFGLPDNGRIQVIRGICGYSDSSFNDEEWKGYAAAAAAAYARELLMSMPTVAKPVAREIETRAAASTVLEALLLTRPEVDRSSLIALKGRRADGTCEWLTRHANYQRWAAGDSPPLLWVSGGPGKGKTMLAIYVTELLQPEQNSTKGVLLYYFCSNRDKNRNSAVTIMRGIIHQWITAEPHLAQHVKSYFDGSETIKYTISNFVTLWRVFLSLLRETTSSTITCVLDGLDECEKGSLQQLLDALRKYLSQNARNKESKLRLILLSRSQPVLLESKLGQFPRVRLDESDMEVAKDVERYIASKVSELALDQTLTEDQLSQVRQALVDGADGTFLWVGFVADELQGRSWQKIQDILHRMPKGLGGVYQRLLLQVEDKERLIPILQWLVLAARPLAIDELCIAAKIAPSVDRNAVEATRDRLNSCGLLVKVDGDVANLVHESAKEFFQSDQVDELEEIRMFRMGPATHRALMDACLSLIENSHASPGGISEQSLTKPLLAYACLYWPYHLQRAQELVGDRSMFTRSFFKPETPIREDWWKFYWDKEQYGGAPPSFSLLHLSSYLDIPTWTRVLLEQDAAKHSSRHRLVARKDNYGRTPLFWAATRGHKDIVELLLEHGAPVGSKDRSNMTPLHIAVTGGHKEVVALLLEHSAPIEAKASYGDTPLIRAIQANSKEIVQLLLEHGASIAELPIVGTNQRNQQSMTREERAEQLLGLQEQLFAARYEESSRLVGLTIKTLTLSFQFQPIAKLFKFYLEHSSIGRWEVMHVLQDLVRNNKIARLRNWAQAYIDFGTQLVQAEDAKNLAIMTDLSVQVFRVVSTGDLEALLVIGVLVGSSVILAAAEKGWWPGVDISARTFAQFAALAYHRDRGEFLHYGVREFLVEFDGCIRGGRRSESAARTVVLFSTHFAIIDTKEPRPIDYFATIIAEYYEGYVGTADEERLFSDATQACADELEIISKTHDSHKLLLFITAILQFIERCSKDIAKDHFLSMVPASCLILCQRDHKLHAWLIAQAIPETMSVSISQQPEMAQRRAFKALVECIIIGKQYGLLDPVDLQQRLRQTPNISDYVSETLEEILF</sequence>
<dbReference type="InterPro" id="IPR056884">
    <property type="entry name" value="NPHP3-like_N"/>
</dbReference>
<proteinExistence type="predicted"/>
<dbReference type="EMBL" id="JABEVY010000219">
    <property type="protein sequence ID" value="KAF5241966.1"/>
    <property type="molecule type" value="Genomic_DNA"/>
</dbReference>
<feature type="chain" id="PRO_5034808774" description="NACHT domain-containing protein" evidence="4">
    <location>
        <begin position="22"/>
        <end position="1341"/>
    </location>
</feature>
<evidence type="ECO:0000256" key="2">
    <source>
        <dbReference type="PROSITE-ProRule" id="PRU00023"/>
    </source>
</evidence>
<protein>
    <recommendedName>
        <fullName evidence="9">NACHT domain-containing protein</fullName>
    </recommendedName>
</protein>
<keyword evidence="4" id="KW-0732">Signal</keyword>
<dbReference type="PRINTS" id="PR01415">
    <property type="entry name" value="ANKYRIN"/>
</dbReference>
<feature type="region of interest" description="Disordered" evidence="3">
    <location>
        <begin position="186"/>
        <end position="218"/>
    </location>
</feature>
<dbReference type="InterPro" id="IPR035994">
    <property type="entry name" value="Nucleoside_phosphorylase_sf"/>
</dbReference>
<dbReference type="Gene3D" id="3.40.50.300">
    <property type="entry name" value="P-loop containing nucleotide triphosphate hydrolases"/>
    <property type="match status" value="1"/>
</dbReference>
<dbReference type="Pfam" id="PF24883">
    <property type="entry name" value="NPHP3_N"/>
    <property type="match status" value="1"/>
</dbReference>
<evidence type="ECO:0000259" key="5">
    <source>
        <dbReference type="Pfam" id="PF22939"/>
    </source>
</evidence>
<evidence type="ECO:0000256" key="1">
    <source>
        <dbReference type="ARBA" id="ARBA00022737"/>
    </source>
</evidence>
<dbReference type="Gene3D" id="1.25.40.20">
    <property type="entry name" value="Ankyrin repeat-containing domain"/>
    <property type="match status" value="1"/>
</dbReference>
<dbReference type="PROSITE" id="PS50297">
    <property type="entry name" value="ANK_REP_REGION"/>
    <property type="match status" value="3"/>
</dbReference>
<reference evidence="7 8" key="1">
    <citation type="journal article" date="2020" name="BMC Genomics">
        <title>Correction to: Identification and distribution of gene clusters required for synthesis of sphingolipid metabolism inhibitors in diverse species of the filamentous fungus Fusarium.</title>
        <authorList>
            <person name="Kim H.S."/>
            <person name="Lohmar J.M."/>
            <person name="Busman M."/>
            <person name="Brown D.W."/>
            <person name="Naumann T.A."/>
            <person name="Divon H.H."/>
            <person name="Lysoe E."/>
            <person name="Uhlig S."/>
            <person name="Proctor R.H."/>
        </authorList>
    </citation>
    <scope>NUCLEOTIDE SEQUENCE [LARGE SCALE GENOMIC DNA]</scope>
    <source>
        <strain evidence="7 8">NRRL 25214</strain>
    </source>
</reference>
<dbReference type="InterPro" id="IPR036770">
    <property type="entry name" value="Ankyrin_rpt-contain_sf"/>
</dbReference>
<feature type="repeat" description="ANK" evidence="2">
    <location>
        <begin position="921"/>
        <end position="948"/>
    </location>
</feature>
<evidence type="ECO:0000259" key="6">
    <source>
        <dbReference type="Pfam" id="PF24883"/>
    </source>
</evidence>
<gene>
    <name evidence="7" type="ORF">FANTH_8926</name>
</gene>
<dbReference type="PANTHER" id="PTHR10039:SF14">
    <property type="entry name" value="NACHT DOMAIN-CONTAINING PROTEIN"/>
    <property type="match status" value="1"/>
</dbReference>
<dbReference type="Pfam" id="PF22939">
    <property type="entry name" value="WHD_GPIID"/>
    <property type="match status" value="1"/>
</dbReference>
<evidence type="ECO:0000256" key="3">
    <source>
        <dbReference type="SAM" id="MobiDB-lite"/>
    </source>
</evidence>
<evidence type="ECO:0000313" key="8">
    <source>
        <dbReference type="Proteomes" id="UP000573603"/>
    </source>
</evidence>
<feature type="repeat" description="ANK" evidence="2">
    <location>
        <begin position="888"/>
        <end position="920"/>
    </location>
</feature>
<dbReference type="SUPFAM" id="SSF48403">
    <property type="entry name" value="Ankyrin repeat"/>
    <property type="match status" value="1"/>
</dbReference>
<evidence type="ECO:0000313" key="7">
    <source>
        <dbReference type="EMBL" id="KAF5241966.1"/>
    </source>
</evidence>
<feature type="signal peptide" evidence="4">
    <location>
        <begin position="1"/>
        <end position="21"/>
    </location>
</feature>
<dbReference type="Pfam" id="PF13606">
    <property type="entry name" value="Ank_3"/>
    <property type="match status" value="1"/>
</dbReference>
<accession>A0A8H4Z9H9</accession>
<dbReference type="Gene3D" id="3.40.50.1580">
    <property type="entry name" value="Nucleoside phosphorylase domain"/>
    <property type="match status" value="1"/>
</dbReference>
<dbReference type="SMART" id="SM00248">
    <property type="entry name" value="ANK"/>
    <property type="match status" value="3"/>
</dbReference>
<feature type="compositionally biased region" description="Basic and acidic residues" evidence="3">
    <location>
        <begin position="199"/>
        <end position="215"/>
    </location>
</feature>
<keyword evidence="8" id="KW-1185">Reference proteome</keyword>
<dbReference type="InterPro" id="IPR027417">
    <property type="entry name" value="P-loop_NTPase"/>
</dbReference>
<keyword evidence="1" id="KW-0677">Repeat</keyword>
<dbReference type="PANTHER" id="PTHR10039">
    <property type="entry name" value="AMELOGENIN"/>
    <property type="match status" value="1"/>
</dbReference>
<feature type="domain" description="Nephrocystin 3-like N-terminal" evidence="6">
    <location>
        <begin position="358"/>
        <end position="530"/>
    </location>
</feature>
<dbReference type="Proteomes" id="UP000573603">
    <property type="component" value="Unassembled WGS sequence"/>
</dbReference>
<organism evidence="7 8">
    <name type="scientific">Fusarium anthophilum</name>
    <dbReference type="NCBI Taxonomy" id="48485"/>
    <lineage>
        <taxon>Eukaryota</taxon>
        <taxon>Fungi</taxon>
        <taxon>Dikarya</taxon>
        <taxon>Ascomycota</taxon>
        <taxon>Pezizomycotina</taxon>
        <taxon>Sordariomycetes</taxon>
        <taxon>Hypocreomycetidae</taxon>
        <taxon>Hypocreales</taxon>
        <taxon>Nectriaceae</taxon>
        <taxon>Fusarium</taxon>
        <taxon>Fusarium fujikuroi species complex</taxon>
    </lineage>
</organism>
<dbReference type="InterPro" id="IPR002110">
    <property type="entry name" value="Ankyrin_rpt"/>
</dbReference>
<dbReference type="PROSITE" id="PS50088">
    <property type="entry name" value="ANK_REPEAT"/>
    <property type="match status" value="3"/>
</dbReference>
<feature type="repeat" description="ANK" evidence="2">
    <location>
        <begin position="855"/>
        <end position="887"/>
    </location>
</feature>
<dbReference type="GO" id="GO:0009116">
    <property type="term" value="P:nucleoside metabolic process"/>
    <property type="evidence" value="ECO:0007669"/>
    <property type="project" value="InterPro"/>
</dbReference>
<feature type="region of interest" description="Disordered" evidence="3">
    <location>
        <begin position="131"/>
        <end position="152"/>
    </location>
</feature>
<feature type="domain" description="GPI inositol-deacylase winged helix" evidence="5">
    <location>
        <begin position="639"/>
        <end position="713"/>
    </location>
</feature>
<evidence type="ECO:0000256" key="4">
    <source>
        <dbReference type="SAM" id="SignalP"/>
    </source>
</evidence>
<dbReference type="GO" id="GO:0003824">
    <property type="term" value="F:catalytic activity"/>
    <property type="evidence" value="ECO:0007669"/>
    <property type="project" value="InterPro"/>
</dbReference>
<name>A0A8H4Z9H9_9HYPO</name>
<keyword evidence="2" id="KW-0040">ANK repeat</keyword>
<dbReference type="SUPFAM" id="SSF53167">
    <property type="entry name" value="Purine and uridine phosphorylases"/>
    <property type="match status" value="1"/>
</dbReference>
<comment type="caution">
    <text evidence="7">The sequence shown here is derived from an EMBL/GenBank/DDBJ whole genome shotgun (WGS) entry which is preliminary data.</text>
</comment>
<dbReference type="Pfam" id="PF12796">
    <property type="entry name" value="Ank_2"/>
    <property type="match status" value="1"/>
</dbReference>